<evidence type="ECO:0000256" key="2">
    <source>
        <dbReference type="ARBA" id="ARBA00022448"/>
    </source>
</evidence>
<feature type="transmembrane region" description="Helical" evidence="7">
    <location>
        <begin position="430"/>
        <end position="460"/>
    </location>
</feature>
<keyword evidence="6 7" id="KW-0472">Membrane</keyword>
<feature type="transmembrane region" description="Helical" evidence="7">
    <location>
        <begin position="61"/>
        <end position="81"/>
    </location>
</feature>
<feature type="transmembrane region" description="Helical" evidence="7">
    <location>
        <begin position="267"/>
        <end position="291"/>
    </location>
</feature>
<sequence length="711" mass="74638">MTRANRPSQPNGVVVLLRITVFRRLWAAFALSSLGDWLGLLATSALAFFLTQDASGLAQGAAVSGVLLTRLLPDLLLAPVAGALVDRFDRRKVAILGDTAAGLLYLSIAFAGDLTWLYIAQFLVEAIGLFATPAKQALWVNITPRERLPVANQLNYVSVYGMVPVAAGLFAVLSTVAQFFGATEVATGSDEDAVGASSLLGGTTSSLAITIALCVDALTYFIAATTVFASRRMIPPFVGERSTSTNIFSLIAEGISFVRKNRLMRSIYIGILGAFAGGGLVAGVALPYVTGLGAGDAGFAILFGSVFTGLALGMLIGPKVLPTVPRRMIFPPAIGAAGLALIGMSLLQDLIGAVVAAAVMGLFAGIAWITGFTMIGQEVSDQLRGRVFAFVMSSVRVVLLGTIALGPVLAGLIGSHVLVIGGFEWPFSGAAVVLAIGGLAAIAVSTIAGHQIGGLASALFRRLLGRRSTWYEPDDHSGVLIAVEGVHADQVATLALAVNDELHRQGWRTESERFDAHLRQPVGQDTPAGALRAIADLAEFTSERLRPSLQAGAVVVCEGYVDAVVVRFMSLDGQPEERMWRAAQWAVGGLRPDLIVLIDPRASMVTAVPSESAVDDDAVTTIESAGPPAPVPAADPVRLDALVDEHDDDPDHHVDPAQAYLDRASYTPERYLVVAPVGEPSADLLSAELRERIGSVLRQRSPVLAESQRTG</sequence>
<protein>
    <submittedName>
        <fullName evidence="8">MFS transporter</fullName>
    </submittedName>
</protein>
<dbReference type="CDD" id="cd06173">
    <property type="entry name" value="MFS_MefA_like"/>
    <property type="match status" value="1"/>
</dbReference>
<feature type="transmembrane region" description="Helical" evidence="7">
    <location>
        <begin position="154"/>
        <end position="180"/>
    </location>
</feature>
<feature type="transmembrane region" description="Helical" evidence="7">
    <location>
        <begin position="297"/>
        <end position="316"/>
    </location>
</feature>
<dbReference type="Proteomes" id="UP000663792">
    <property type="component" value="Unassembled WGS sequence"/>
</dbReference>
<name>A0A938Y7U0_9ACTN</name>
<dbReference type="InterPro" id="IPR011701">
    <property type="entry name" value="MFS"/>
</dbReference>
<evidence type="ECO:0000256" key="5">
    <source>
        <dbReference type="ARBA" id="ARBA00022989"/>
    </source>
</evidence>
<reference evidence="8" key="1">
    <citation type="submission" date="2021-01" db="EMBL/GenBank/DDBJ databases">
        <title>YIM 132084 draft genome.</title>
        <authorList>
            <person name="An D."/>
        </authorList>
    </citation>
    <scope>NUCLEOTIDE SEQUENCE</scope>
    <source>
        <strain evidence="8">YIM 132084</strain>
    </source>
</reference>
<feature type="transmembrane region" description="Helical" evidence="7">
    <location>
        <begin position="200"/>
        <end position="223"/>
    </location>
</feature>
<dbReference type="SUPFAM" id="SSF103473">
    <property type="entry name" value="MFS general substrate transporter"/>
    <property type="match status" value="1"/>
</dbReference>
<evidence type="ECO:0000313" key="8">
    <source>
        <dbReference type="EMBL" id="MBM9467415.1"/>
    </source>
</evidence>
<keyword evidence="4 7" id="KW-0812">Transmembrane</keyword>
<organism evidence="8 9">
    <name type="scientific">Nakamurella leprariae</name>
    <dbReference type="NCBI Taxonomy" id="2803911"/>
    <lineage>
        <taxon>Bacteria</taxon>
        <taxon>Bacillati</taxon>
        <taxon>Actinomycetota</taxon>
        <taxon>Actinomycetes</taxon>
        <taxon>Nakamurellales</taxon>
        <taxon>Nakamurellaceae</taxon>
        <taxon>Nakamurella</taxon>
    </lineage>
</organism>
<dbReference type="RefSeq" id="WP_205260349.1">
    <property type="nucleotide sequence ID" value="NZ_JAERWK010000010.1"/>
</dbReference>
<keyword evidence="9" id="KW-1185">Reference proteome</keyword>
<dbReference type="PANTHER" id="PTHR43266">
    <property type="entry name" value="MACROLIDE-EFFLUX PROTEIN"/>
    <property type="match status" value="1"/>
</dbReference>
<evidence type="ECO:0000256" key="1">
    <source>
        <dbReference type="ARBA" id="ARBA00004651"/>
    </source>
</evidence>
<dbReference type="AlphaFoldDB" id="A0A938Y7U0"/>
<dbReference type="GO" id="GO:0022857">
    <property type="term" value="F:transmembrane transporter activity"/>
    <property type="evidence" value="ECO:0007669"/>
    <property type="project" value="InterPro"/>
</dbReference>
<dbReference type="PANTHER" id="PTHR43266:SF10">
    <property type="entry name" value="BACILYSIN EXPORTER BACE-RELATED"/>
    <property type="match status" value="1"/>
</dbReference>
<accession>A0A938Y7U0</accession>
<dbReference type="EMBL" id="JAERWK010000010">
    <property type="protein sequence ID" value="MBM9467415.1"/>
    <property type="molecule type" value="Genomic_DNA"/>
</dbReference>
<keyword evidence="3" id="KW-1003">Cell membrane</keyword>
<evidence type="ECO:0000256" key="6">
    <source>
        <dbReference type="ARBA" id="ARBA00023136"/>
    </source>
</evidence>
<dbReference type="Pfam" id="PF07690">
    <property type="entry name" value="MFS_1"/>
    <property type="match status" value="1"/>
</dbReference>
<dbReference type="InterPro" id="IPR027417">
    <property type="entry name" value="P-loop_NTPase"/>
</dbReference>
<gene>
    <name evidence="8" type="ORF">JL106_08995</name>
</gene>
<comment type="caution">
    <text evidence="8">The sequence shown here is derived from an EMBL/GenBank/DDBJ whole genome shotgun (WGS) entry which is preliminary data.</text>
</comment>
<feature type="transmembrane region" description="Helical" evidence="7">
    <location>
        <begin position="116"/>
        <end position="134"/>
    </location>
</feature>
<dbReference type="Gene3D" id="1.20.1250.20">
    <property type="entry name" value="MFS general substrate transporter like domains"/>
    <property type="match status" value="1"/>
</dbReference>
<feature type="transmembrane region" description="Helical" evidence="7">
    <location>
        <begin position="387"/>
        <end position="410"/>
    </location>
</feature>
<comment type="subcellular location">
    <subcellularLocation>
        <location evidence="1">Cell membrane</location>
        <topology evidence="1">Multi-pass membrane protein</topology>
    </subcellularLocation>
</comment>
<keyword evidence="5 7" id="KW-1133">Transmembrane helix</keyword>
<dbReference type="InterPro" id="IPR036259">
    <property type="entry name" value="MFS_trans_sf"/>
</dbReference>
<evidence type="ECO:0000256" key="4">
    <source>
        <dbReference type="ARBA" id="ARBA00022692"/>
    </source>
</evidence>
<feature type="transmembrane region" description="Helical" evidence="7">
    <location>
        <begin position="25"/>
        <end position="49"/>
    </location>
</feature>
<keyword evidence="2" id="KW-0813">Transport</keyword>
<evidence type="ECO:0000256" key="3">
    <source>
        <dbReference type="ARBA" id="ARBA00022475"/>
    </source>
</evidence>
<proteinExistence type="predicted"/>
<evidence type="ECO:0000256" key="7">
    <source>
        <dbReference type="SAM" id="Phobius"/>
    </source>
</evidence>
<dbReference type="GO" id="GO:0005886">
    <property type="term" value="C:plasma membrane"/>
    <property type="evidence" value="ECO:0007669"/>
    <property type="project" value="UniProtKB-SubCell"/>
</dbReference>
<dbReference type="Gene3D" id="3.40.50.300">
    <property type="entry name" value="P-loop containing nucleotide triphosphate hydrolases"/>
    <property type="match status" value="1"/>
</dbReference>
<evidence type="ECO:0000313" key="9">
    <source>
        <dbReference type="Proteomes" id="UP000663792"/>
    </source>
</evidence>
<feature type="transmembrane region" description="Helical" evidence="7">
    <location>
        <begin position="353"/>
        <end position="375"/>
    </location>
</feature>
<feature type="transmembrane region" description="Helical" evidence="7">
    <location>
        <begin position="328"/>
        <end position="347"/>
    </location>
</feature>
<feature type="transmembrane region" description="Helical" evidence="7">
    <location>
        <begin position="93"/>
        <end position="110"/>
    </location>
</feature>